<dbReference type="InterPro" id="IPR001763">
    <property type="entry name" value="Rhodanese-like_dom"/>
</dbReference>
<evidence type="ECO:0000313" key="2">
    <source>
        <dbReference type="EMBL" id="EJF41741.1"/>
    </source>
</evidence>
<proteinExistence type="predicted"/>
<dbReference type="Pfam" id="PF13787">
    <property type="entry name" value="HXXEE"/>
    <property type="match status" value="1"/>
</dbReference>
<accession>J0WZJ2</accession>
<gene>
    <name evidence="2" type="ORF">HMPREF1317_0232</name>
</gene>
<dbReference type="EMBL" id="AKFS01000226">
    <property type="protein sequence ID" value="EJF41741.1"/>
    <property type="molecule type" value="Genomic_DNA"/>
</dbReference>
<evidence type="ECO:0000313" key="3">
    <source>
        <dbReference type="Proteomes" id="UP000004578"/>
    </source>
</evidence>
<evidence type="ECO:0000259" key="1">
    <source>
        <dbReference type="PROSITE" id="PS50206"/>
    </source>
</evidence>
<organism evidence="2 3">
    <name type="scientific">Schaalia georgiae F0490</name>
    <dbReference type="NCBI Taxonomy" id="1125717"/>
    <lineage>
        <taxon>Bacteria</taxon>
        <taxon>Bacillati</taxon>
        <taxon>Actinomycetota</taxon>
        <taxon>Actinomycetes</taxon>
        <taxon>Actinomycetales</taxon>
        <taxon>Actinomycetaceae</taxon>
        <taxon>Schaalia</taxon>
    </lineage>
</organism>
<dbReference type="PROSITE" id="PS50206">
    <property type="entry name" value="RHODANESE_3"/>
    <property type="match status" value="1"/>
</dbReference>
<dbReference type="PATRIC" id="fig|1125717.3.peg.1397"/>
<name>J0WZJ2_9ACTO</name>
<reference evidence="2 3" key="1">
    <citation type="submission" date="2012-05" db="EMBL/GenBank/DDBJ databases">
        <authorList>
            <person name="Harkins D.M."/>
            <person name="Madupu R."/>
            <person name="Durkin A.S."/>
            <person name="Torralba M."/>
            <person name="Methe B."/>
            <person name="Sutton G.G."/>
            <person name="Nelson K.E."/>
        </authorList>
    </citation>
    <scope>NUCLEOTIDE SEQUENCE [LARGE SCALE GENOMIC DNA]</scope>
    <source>
        <strain evidence="2 3">F0490</strain>
    </source>
</reference>
<dbReference type="OrthoDB" id="4808449at2"/>
<feature type="domain" description="Rhodanese" evidence="1">
    <location>
        <begin position="131"/>
        <end position="168"/>
    </location>
</feature>
<dbReference type="AlphaFoldDB" id="J0WZJ2"/>
<keyword evidence="3" id="KW-1185">Reference proteome</keyword>
<protein>
    <recommendedName>
        <fullName evidence="1">Rhodanese domain-containing protein</fullName>
    </recommendedName>
</protein>
<dbReference type="InterPro" id="IPR025671">
    <property type="entry name" value="HXXEE"/>
</dbReference>
<sequence>MDGQLDGLRRWLVPLSLAASFAANDGEELATMVASNRRTLEALPIGGRLRDRALRVDQRHVNAGIAMMGALCAAAVYDGIRTRGRGWLYQDFQWAFGLHGIGHIAASLATRGYTTGVATSPTVVLPQLWCAARALRRAGVPRTARPLRAVALVGGWLALSHAVGAAASAAGRRRA</sequence>
<comment type="caution">
    <text evidence="2">The sequence shown here is derived from an EMBL/GenBank/DDBJ whole genome shotgun (WGS) entry which is preliminary data.</text>
</comment>
<dbReference type="Proteomes" id="UP000004578">
    <property type="component" value="Unassembled WGS sequence"/>
</dbReference>
<dbReference type="RefSeq" id="WP_005871102.1">
    <property type="nucleotide sequence ID" value="NZ_AKFS01000226.1"/>
</dbReference>